<protein>
    <submittedName>
        <fullName evidence="3">SRPBCC family protein</fullName>
    </submittedName>
</protein>
<dbReference type="Pfam" id="PF08327">
    <property type="entry name" value="AHSA1"/>
    <property type="match status" value="1"/>
</dbReference>
<proteinExistence type="inferred from homology"/>
<dbReference type="EMBL" id="JALPRY010000001">
    <property type="protein sequence ID" value="MCK8778497.1"/>
    <property type="molecule type" value="Genomic_DNA"/>
</dbReference>
<dbReference type="InterPro" id="IPR013538">
    <property type="entry name" value="ASHA1/2-like_C"/>
</dbReference>
<dbReference type="RefSeq" id="WP_248681400.1">
    <property type="nucleotide sequence ID" value="NZ_JALPRY010000001.1"/>
</dbReference>
<evidence type="ECO:0000313" key="4">
    <source>
        <dbReference type="Proteomes" id="UP001202827"/>
    </source>
</evidence>
<dbReference type="SUPFAM" id="SSF55961">
    <property type="entry name" value="Bet v1-like"/>
    <property type="match status" value="1"/>
</dbReference>
<accession>A0ABT0IKT9</accession>
<gene>
    <name evidence="3" type="ORF">M0654_00740</name>
</gene>
<feature type="domain" description="Activator of Hsp90 ATPase homologue 1/2-like C-terminal" evidence="2">
    <location>
        <begin position="19"/>
        <end position="148"/>
    </location>
</feature>
<evidence type="ECO:0000256" key="1">
    <source>
        <dbReference type="ARBA" id="ARBA00006817"/>
    </source>
</evidence>
<sequence>MTTVDHSDRMIQVDRLIAAPRDLVFKMLTEARHLDQWWGPDGFITETHEMDFSVGGLWRYTMHGPEKDWPNWIRYTEISPPERIAYDHGAEIGEPAWFEGSITLKTEGTGTRITITLVFPTPEAKEGSLKYGAVDGGKQTLARLDAYVTSSLQSAKPASSSRIMPPAG</sequence>
<reference evidence="3 4" key="1">
    <citation type="submission" date="2022-04" db="EMBL/GenBank/DDBJ databases">
        <title>Rhizobium coralii sp. nov., isolated from coral Turbinaria peltata.</title>
        <authorList>
            <person name="Sun H."/>
        </authorList>
    </citation>
    <scope>NUCLEOTIDE SEQUENCE [LARGE SCALE GENOMIC DNA]</scope>
    <source>
        <strain evidence="3 4">NTR19</strain>
    </source>
</reference>
<organism evidence="3 4">
    <name type="scientific">Neorhizobium turbinariae</name>
    <dbReference type="NCBI Taxonomy" id="2937795"/>
    <lineage>
        <taxon>Bacteria</taxon>
        <taxon>Pseudomonadati</taxon>
        <taxon>Pseudomonadota</taxon>
        <taxon>Alphaproteobacteria</taxon>
        <taxon>Hyphomicrobiales</taxon>
        <taxon>Rhizobiaceae</taxon>
        <taxon>Rhizobium/Agrobacterium group</taxon>
        <taxon>Neorhizobium</taxon>
    </lineage>
</organism>
<dbReference type="CDD" id="cd08894">
    <property type="entry name" value="SRPBCC_CalC_Aha1-like_1"/>
    <property type="match status" value="1"/>
</dbReference>
<comment type="similarity">
    <text evidence="1">Belongs to the AHA1 family.</text>
</comment>
<evidence type="ECO:0000259" key="2">
    <source>
        <dbReference type="Pfam" id="PF08327"/>
    </source>
</evidence>
<evidence type="ECO:0000313" key="3">
    <source>
        <dbReference type="EMBL" id="MCK8778497.1"/>
    </source>
</evidence>
<dbReference type="Gene3D" id="3.30.530.20">
    <property type="match status" value="1"/>
</dbReference>
<comment type="caution">
    <text evidence="3">The sequence shown here is derived from an EMBL/GenBank/DDBJ whole genome shotgun (WGS) entry which is preliminary data.</text>
</comment>
<name>A0ABT0IKT9_9HYPH</name>
<dbReference type="Proteomes" id="UP001202827">
    <property type="component" value="Unassembled WGS sequence"/>
</dbReference>
<keyword evidence="4" id="KW-1185">Reference proteome</keyword>
<dbReference type="InterPro" id="IPR023393">
    <property type="entry name" value="START-like_dom_sf"/>
</dbReference>